<dbReference type="Proteomes" id="UP001344658">
    <property type="component" value="Unassembled WGS sequence"/>
</dbReference>
<comment type="caution">
    <text evidence="3">The sequence shown here is derived from an EMBL/GenBank/DDBJ whole genome shotgun (WGS) entry which is preliminary data.</text>
</comment>
<evidence type="ECO:0000313" key="4">
    <source>
        <dbReference type="Proteomes" id="UP001344658"/>
    </source>
</evidence>
<evidence type="ECO:0000313" key="3">
    <source>
        <dbReference type="EMBL" id="MEE4545147.1"/>
    </source>
</evidence>
<feature type="domain" description="Roadblock/LAMTOR2" evidence="2">
    <location>
        <begin position="24"/>
        <end position="112"/>
    </location>
</feature>
<organism evidence="3 4">
    <name type="scientific">Actinacidiphila polyblastidii</name>
    <dbReference type="NCBI Taxonomy" id="3110430"/>
    <lineage>
        <taxon>Bacteria</taxon>
        <taxon>Bacillati</taxon>
        <taxon>Actinomycetota</taxon>
        <taxon>Actinomycetes</taxon>
        <taxon>Kitasatosporales</taxon>
        <taxon>Streptomycetaceae</taxon>
        <taxon>Actinacidiphila</taxon>
    </lineage>
</organism>
<evidence type="ECO:0000256" key="1">
    <source>
        <dbReference type="SAM" id="MobiDB-lite"/>
    </source>
</evidence>
<keyword evidence="4" id="KW-1185">Reference proteome</keyword>
<feature type="region of interest" description="Disordered" evidence="1">
    <location>
        <begin position="1"/>
        <end position="21"/>
    </location>
</feature>
<reference evidence="3 4" key="1">
    <citation type="submission" date="2023-12" db="EMBL/GenBank/DDBJ databases">
        <title>Streptomyces sp. V4-01.</title>
        <authorList>
            <person name="Somphong A."/>
            <person name="Phongsopitanun W."/>
        </authorList>
    </citation>
    <scope>NUCLEOTIDE SEQUENCE [LARGE SCALE GENOMIC DNA]</scope>
    <source>
        <strain evidence="3 4">V4-01</strain>
    </source>
</reference>
<proteinExistence type="predicted"/>
<dbReference type="RefSeq" id="WP_330798513.1">
    <property type="nucleotide sequence ID" value="NZ_JAZEWV010000025.1"/>
</dbReference>
<protein>
    <submittedName>
        <fullName evidence="3">Roadblock/LC7 domain-containing protein</fullName>
    </submittedName>
</protein>
<feature type="compositionally biased region" description="Basic residues" evidence="1">
    <location>
        <begin position="1"/>
        <end position="11"/>
    </location>
</feature>
<dbReference type="EMBL" id="JAZEWV010000025">
    <property type="protein sequence ID" value="MEE4545147.1"/>
    <property type="molecule type" value="Genomic_DNA"/>
</dbReference>
<gene>
    <name evidence="3" type="ORF">V2S66_24655</name>
</gene>
<dbReference type="Pfam" id="PF03259">
    <property type="entry name" value="Robl_LC7"/>
    <property type="match status" value="1"/>
</dbReference>
<name>A0ABU7PH49_9ACTN</name>
<dbReference type="InterPro" id="IPR004942">
    <property type="entry name" value="Roadblock/LAMTOR2_dom"/>
</dbReference>
<dbReference type="SUPFAM" id="SSF103196">
    <property type="entry name" value="Roadblock/LC7 domain"/>
    <property type="match status" value="1"/>
</dbReference>
<dbReference type="Gene3D" id="3.30.450.30">
    <property type="entry name" value="Dynein light chain 2a, cytoplasmic"/>
    <property type="match status" value="1"/>
</dbReference>
<evidence type="ECO:0000259" key="2">
    <source>
        <dbReference type="SMART" id="SM00960"/>
    </source>
</evidence>
<sequence length="146" mass="15356">MRRGLRHRAERRKPMPPEAEAEVREELARLRARTTEVTAVVAASVDGLVLAADPPLQDAESIAALTAAALGVGLRLADTTGRGGFRELLVRGDEGYVATYAAGSACVLTVLAGPRVNVGRLHMEARRSGARVADLIHSAAVGPEDP</sequence>
<dbReference type="SMART" id="SM00960">
    <property type="entry name" value="Robl_LC7"/>
    <property type="match status" value="1"/>
</dbReference>
<accession>A0ABU7PH49</accession>